<protein>
    <submittedName>
        <fullName evidence="2">Uncharacterized protein</fullName>
    </submittedName>
</protein>
<proteinExistence type="predicted"/>
<evidence type="ECO:0000313" key="2">
    <source>
        <dbReference type="EMBL" id="SDD59091.1"/>
    </source>
</evidence>
<evidence type="ECO:0000256" key="1">
    <source>
        <dbReference type="SAM" id="MobiDB-lite"/>
    </source>
</evidence>
<dbReference type="STRING" id="938405.SAMN02927895_01132"/>
<name>A0A1G6VZU2_9PROT</name>
<keyword evidence="3" id="KW-1185">Reference proteome</keyword>
<accession>A0A1G6VZU2</accession>
<reference evidence="2 3" key="1">
    <citation type="submission" date="2016-10" db="EMBL/GenBank/DDBJ databases">
        <authorList>
            <person name="de Groot N.N."/>
        </authorList>
    </citation>
    <scope>NUCLEOTIDE SEQUENCE [LARGE SCALE GENOMIC DNA]</scope>
    <source>
        <strain evidence="2 3">CPCC 100156</strain>
    </source>
</reference>
<sequence>MMMGRRDLLALLAVAAPLGGGRAQTATGRRGESDLWFDPTQLPSFTGTVERYLPNPRGETDALIFREGPQIVFPPDVAEAVQRDAPRGRSIIVWGIRARSAPVITMLAFAPSSDATPVVVDRFYWRLGGRLPQAEGTSLQFSGTVKQPYYTPQGEVAGAILEDGSVILVPTEAAKGAADLLKAGQSLAAAGPGRESSEGRALLADRIGPASESMRPLAGPAR</sequence>
<dbReference type="EMBL" id="FMZX01000010">
    <property type="protein sequence ID" value="SDD59091.1"/>
    <property type="molecule type" value="Genomic_DNA"/>
</dbReference>
<dbReference type="AlphaFoldDB" id="A0A1G6VZU2"/>
<organism evidence="2 3">
    <name type="scientific">Belnapia rosea</name>
    <dbReference type="NCBI Taxonomy" id="938405"/>
    <lineage>
        <taxon>Bacteria</taxon>
        <taxon>Pseudomonadati</taxon>
        <taxon>Pseudomonadota</taxon>
        <taxon>Alphaproteobacteria</taxon>
        <taxon>Acetobacterales</taxon>
        <taxon>Roseomonadaceae</taxon>
        <taxon>Belnapia</taxon>
    </lineage>
</organism>
<gene>
    <name evidence="2" type="ORF">SAMN04487779_101010</name>
</gene>
<evidence type="ECO:0000313" key="3">
    <source>
        <dbReference type="Proteomes" id="UP000198925"/>
    </source>
</evidence>
<dbReference type="Proteomes" id="UP000198925">
    <property type="component" value="Unassembled WGS sequence"/>
</dbReference>
<feature type="region of interest" description="Disordered" evidence="1">
    <location>
        <begin position="188"/>
        <end position="222"/>
    </location>
</feature>